<gene>
    <name evidence="1" type="ORF">TNCT_456911</name>
</gene>
<accession>A0A8X6FRR8</accession>
<sequence length="80" mass="9117">MIKRFEEMGKLGVQPGRVRKRITPVLVDTVKTAVDAQSQTSEFGSSSAHAVSRQTDCSYNTVRKVLRNIMNYFPYNIRHT</sequence>
<dbReference type="EMBL" id="BMAO01023203">
    <property type="protein sequence ID" value="GFQ87326.1"/>
    <property type="molecule type" value="Genomic_DNA"/>
</dbReference>
<keyword evidence="2" id="KW-1185">Reference proteome</keyword>
<comment type="caution">
    <text evidence="1">The sequence shown here is derived from an EMBL/GenBank/DDBJ whole genome shotgun (WGS) entry which is preliminary data.</text>
</comment>
<evidence type="ECO:0000313" key="2">
    <source>
        <dbReference type="Proteomes" id="UP000887116"/>
    </source>
</evidence>
<dbReference type="AlphaFoldDB" id="A0A8X6FRR8"/>
<organism evidence="1 2">
    <name type="scientific">Trichonephila clavata</name>
    <name type="common">Joro spider</name>
    <name type="synonym">Nephila clavata</name>
    <dbReference type="NCBI Taxonomy" id="2740835"/>
    <lineage>
        <taxon>Eukaryota</taxon>
        <taxon>Metazoa</taxon>
        <taxon>Ecdysozoa</taxon>
        <taxon>Arthropoda</taxon>
        <taxon>Chelicerata</taxon>
        <taxon>Arachnida</taxon>
        <taxon>Araneae</taxon>
        <taxon>Araneomorphae</taxon>
        <taxon>Entelegynae</taxon>
        <taxon>Araneoidea</taxon>
        <taxon>Nephilidae</taxon>
        <taxon>Trichonephila</taxon>
    </lineage>
</organism>
<dbReference type="Proteomes" id="UP000887116">
    <property type="component" value="Unassembled WGS sequence"/>
</dbReference>
<name>A0A8X6FRR8_TRICU</name>
<evidence type="ECO:0000313" key="1">
    <source>
        <dbReference type="EMBL" id="GFQ87326.1"/>
    </source>
</evidence>
<reference evidence="1" key="1">
    <citation type="submission" date="2020-07" db="EMBL/GenBank/DDBJ databases">
        <title>Multicomponent nature underlies the extraordinary mechanical properties of spider dragline silk.</title>
        <authorList>
            <person name="Kono N."/>
            <person name="Nakamura H."/>
            <person name="Mori M."/>
            <person name="Yoshida Y."/>
            <person name="Ohtoshi R."/>
            <person name="Malay A.D."/>
            <person name="Moran D.A.P."/>
            <person name="Tomita M."/>
            <person name="Numata K."/>
            <person name="Arakawa K."/>
        </authorList>
    </citation>
    <scope>NUCLEOTIDE SEQUENCE</scope>
</reference>
<dbReference type="OrthoDB" id="9979538at2759"/>
<proteinExistence type="predicted"/>
<protein>
    <submittedName>
        <fullName evidence="1">Uncharacterized protein</fullName>
    </submittedName>
</protein>